<evidence type="ECO:0000256" key="1">
    <source>
        <dbReference type="SAM" id="MobiDB-lite"/>
    </source>
</evidence>
<organism evidence="3 4">
    <name type="scientific">Favolaschia claudopus</name>
    <dbReference type="NCBI Taxonomy" id="2862362"/>
    <lineage>
        <taxon>Eukaryota</taxon>
        <taxon>Fungi</taxon>
        <taxon>Dikarya</taxon>
        <taxon>Basidiomycota</taxon>
        <taxon>Agaricomycotina</taxon>
        <taxon>Agaricomycetes</taxon>
        <taxon>Agaricomycetidae</taxon>
        <taxon>Agaricales</taxon>
        <taxon>Marasmiineae</taxon>
        <taxon>Mycenaceae</taxon>
        <taxon>Favolaschia</taxon>
    </lineage>
</organism>
<evidence type="ECO:0000313" key="3">
    <source>
        <dbReference type="EMBL" id="KAK7000551.1"/>
    </source>
</evidence>
<dbReference type="AlphaFoldDB" id="A0AAW0A4L0"/>
<keyword evidence="2" id="KW-1133">Transmembrane helix</keyword>
<dbReference type="EMBL" id="JAWWNJ010000088">
    <property type="protein sequence ID" value="KAK7000551.1"/>
    <property type="molecule type" value="Genomic_DNA"/>
</dbReference>
<feature type="transmembrane region" description="Helical" evidence="2">
    <location>
        <begin position="249"/>
        <end position="270"/>
    </location>
</feature>
<dbReference type="Proteomes" id="UP001362999">
    <property type="component" value="Unassembled WGS sequence"/>
</dbReference>
<accession>A0AAW0A4L0</accession>
<gene>
    <name evidence="3" type="ORF">R3P38DRAFT_3056294</name>
</gene>
<evidence type="ECO:0000313" key="4">
    <source>
        <dbReference type="Proteomes" id="UP001362999"/>
    </source>
</evidence>
<feature type="transmembrane region" description="Helical" evidence="2">
    <location>
        <begin position="12"/>
        <end position="36"/>
    </location>
</feature>
<keyword evidence="2" id="KW-0812">Transmembrane</keyword>
<keyword evidence="2" id="KW-0472">Membrane</keyword>
<sequence length="278" mass="29977">MPAMPMSTRQIILTASMAGGAILLIAWGCAVVFFCVRSRQRRRKPTNTLVKGGRRAKGAGGRGTLDNESLDSVTVRVSDIEFHLDLSPDIECPAPDYTEAEGPPRVRNDARPFYLLPPRASLIEAATSGQEVWPSSRQESVLDPFLRLREDDLANIVAAVMGSPLVPTNQTPSPDPEPRLASVADVEPVATPILPSRRNSCSSIDARATTLRSAVSTPALPAKSFSATNPTPLRDSQYPTGKESERRRVYAVIVLVYVLPPAMALHELGIGSNARRGS</sequence>
<feature type="region of interest" description="Disordered" evidence="1">
    <location>
        <begin position="221"/>
        <end position="242"/>
    </location>
</feature>
<comment type="caution">
    <text evidence="3">The sequence shown here is derived from an EMBL/GenBank/DDBJ whole genome shotgun (WGS) entry which is preliminary data.</text>
</comment>
<reference evidence="3 4" key="1">
    <citation type="journal article" date="2024" name="J Genomics">
        <title>Draft genome sequencing and assembly of Favolaschia claudopus CIRM-BRFM 2984 isolated from oak limbs.</title>
        <authorList>
            <person name="Navarro D."/>
            <person name="Drula E."/>
            <person name="Chaduli D."/>
            <person name="Cazenave R."/>
            <person name="Ahrendt S."/>
            <person name="Wang J."/>
            <person name="Lipzen A."/>
            <person name="Daum C."/>
            <person name="Barry K."/>
            <person name="Grigoriev I.V."/>
            <person name="Favel A."/>
            <person name="Rosso M.N."/>
            <person name="Martin F."/>
        </authorList>
    </citation>
    <scope>NUCLEOTIDE SEQUENCE [LARGE SCALE GENOMIC DNA]</scope>
    <source>
        <strain evidence="3 4">CIRM-BRFM 2984</strain>
    </source>
</reference>
<proteinExistence type="predicted"/>
<feature type="region of interest" description="Disordered" evidence="1">
    <location>
        <begin position="45"/>
        <end position="67"/>
    </location>
</feature>
<protein>
    <submittedName>
        <fullName evidence="3">Uncharacterized protein</fullName>
    </submittedName>
</protein>
<evidence type="ECO:0000256" key="2">
    <source>
        <dbReference type="SAM" id="Phobius"/>
    </source>
</evidence>
<name>A0AAW0A4L0_9AGAR</name>
<keyword evidence="4" id="KW-1185">Reference proteome</keyword>